<dbReference type="Gene3D" id="3.30.300.180">
    <property type="match status" value="1"/>
</dbReference>
<dbReference type="InterPro" id="IPR038454">
    <property type="entry name" value="DnaA_N_sf"/>
</dbReference>
<evidence type="ECO:0000256" key="10">
    <source>
        <dbReference type="RuleBase" id="RU000577"/>
    </source>
</evidence>
<dbReference type="Gene3D" id="1.10.8.60">
    <property type="match status" value="1"/>
</dbReference>
<reference evidence="15 16" key="1">
    <citation type="submission" date="2018-06" db="EMBL/GenBank/DDBJ databases">
        <title>Genomic Encyclopedia of Type Strains, Phase IV (KMG-IV): sequencing the most valuable type-strain genomes for metagenomic binning, comparative biology and taxonomic classification.</title>
        <authorList>
            <person name="Goeker M."/>
        </authorList>
    </citation>
    <scope>NUCLEOTIDE SEQUENCE [LARGE SCALE GENOMIC DNA]</scope>
    <source>
        <strain evidence="15 16">DSM 25532</strain>
    </source>
</reference>
<dbReference type="Pfam" id="PF08299">
    <property type="entry name" value="Bac_DnaA_C"/>
    <property type="match status" value="1"/>
</dbReference>
<dbReference type="Pfam" id="PF00308">
    <property type="entry name" value="Bac_DnaA"/>
    <property type="match status" value="1"/>
</dbReference>
<name>A0A366HMZ2_9BACT</name>
<comment type="caution">
    <text evidence="8">Lacks conserved residue(s) required for the propagation of feature annotation.</text>
</comment>
<feature type="binding site" evidence="8">
    <location>
        <position position="204"/>
    </location>
    <ligand>
        <name>ATP</name>
        <dbReference type="ChEBI" id="CHEBI:30616"/>
    </ligand>
</feature>
<dbReference type="NCBIfam" id="TIGR00362">
    <property type="entry name" value="DnaA"/>
    <property type="match status" value="1"/>
</dbReference>
<evidence type="ECO:0000256" key="12">
    <source>
        <dbReference type="SAM" id="MobiDB-lite"/>
    </source>
</evidence>
<evidence type="ECO:0000256" key="4">
    <source>
        <dbReference type="ARBA" id="ARBA00022741"/>
    </source>
</evidence>
<feature type="region of interest" description="Domain IV, binds dsDNA" evidence="8">
    <location>
        <begin position="375"/>
        <end position="507"/>
    </location>
</feature>
<evidence type="ECO:0000256" key="5">
    <source>
        <dbReference type="ARBA" id="ARBA00022840"/>
    </source>
</evidence>
<evidence type="ECO:0000256" key="6">
    <source>
        <dbReference type="ARBA" id="ARBA00023121"/>
    </source>
</evidence>
<comment type="caution">
    <text evidence="15">The sequence shown here is derived from an EMBL/GenBank/DDBJ whole genome shotgun (WGS) entry which is preliminary data.</text>
</comment>
<dbReference type="CDD" id="cd06571">
    <property type="entry name" value="Bac_DnaA_C"/>
    <property type="match status" value="1"/>
</dbReference>
<dbReference type="InterPro" id="IPR013159">
    <property type="entry name" value="DnaA_C"/>
</dbReference>
<keyword evidence="2 8" id="KW-0963">Cytoplasm</keyword>
<feature type="domain" description="AAA+ ATPase" evidence="13">
    <location>
        <begin position="191"/>
        <end position="314"/>
    </location>
</feature>
<dbReference type="PRINTS" id="PR00051">
    <property type="entry name" value="DNAA"/>
</dbReference>
<dbReference type="InterPro" id="IPR027417">
    <property type="entry name" value="P-loop_NTPase"/>
</dbReference>
<dbReference type="FunFam" id="3.40.50.300:FF:000668">
    <property type="entry name" value="Chromosomal replication initiator protein DnaA"/>
    <property type="match status" value="1"/>
</dbReference>
<dbReference type="EMBL" id="QNRR01000004">
    <property type="protein sequence ID" value="RBP44527.1"/>
    <property type="molecule type" value="Genomic_DNA"/>
</dbReference>
<feature type="region of interest" description="Disordered" evidence="12">
    <location>
        <begin position="1"/>
        <end position="24"/>
    </location>
</feature>
<keyword evidence="3 8" id="KW-0235">DNA replication</keyword>
<evidence type="ECO:0000256" key="9">
    <source>
        <dbReference type="NCBIfam" id="TIGR00362"/>
    </source>
</evidence>
<keyword evidence="5 8" id="KW-0067">ATP-binding</keyword>
<dbReference type="InterPro" id="IPR020591">
    <property type="entry name" value="Chromosome_initiator_DnaA-like"/>
</dbReference>
<dbReference type="InterPro" id="IPR010921">
    <property type="entry name" value="Trp_repressor/repl_initiator"/>
</dbReference>
<evidence type="ECO:0000256" key="3">
    <source>
        <dbReference type="ARBA" id="ARBA00022705"/>
    </source>
</evidence>
<feature type="domain" description="Chromosomal replication initiator DnaA C-terminal" evidence="14">
    <location>
        <begin position="413"/>
        <end position="482"/>
    </location>
</feature>
<dbReference type="GO" id="GO:0005737">
    <property type="term" value="C:cytoplasm"/>
    <property type="evidence" value="ECO:0007669"/>
    <property type="project" value="UniProtKB-SubCell"/>
</dbReference>
<feature type="binding site" evidence="8">
    <location>
        <position position="206"/>
    </location>
    <ligand>
        <name>ATP</name>
        <dbReference type="ChEBI" id="CHEBI:30616"/>
    </ligand>
</feature>
<evidence type="ECO:0000256" key="1">
    <source>
        <dbReference type="ARBA" id="ARBA00006583"/>
    </source>
</evidence>
<comment type="domain">
    <text evidence="8">Domain I is involved in oligomerization and binding regulators, domain II is flexibile and of varying length in different bacteria, domain III forms the AAA+ region, while domain IV binds dsDNA.</text>
</comment>
<feature type="binding site" evidence="8">
    <location>
        <position position="205"/>
    </location>
    <ligand>
        <name>ATP</name>
        <dbReference type="ChEBI" id="CHEBI:30616"/>
    </ligand>
</feature>
<dbReference type="GO" id="GO:0005524">
    <property type="term" value="F:ATP binding"/>
    <property type="evidence" value="ECO:0007669"/>
    <property type="project" value="UniProtKB-UniRule"/>
</dbReference>
<comment type="function">
    <text evidence="8 10">Plays an essential role in the initiation and regulation of chromosomal replication. ATP-DnaA binds to the origin of replication (oriC) to initiate formation of the DNA replication initiation complex once per cell cycle. Binds the DnaA box (a 9 base pair repeat at the origin) and separates the double-stranded (ds)DNA. Forms a right-handed helical filament on oriC DNA; dsDNA binds to the exterior of the filament while single-stranded (ss)DNA is stabiized in the filament's interior. The ATP-DnaA-oriC complex binds and stabilizes one strand of the AT-rich DNA unwinding element (DUE), permitting loading of DNA polymerase. After initiation quickly degrades to an ADP-DnaA complex that is not apt for DNA replication. Binds acidic phospholipids.</text>
</comment>
<dbReference type="PANTHER" id="PTHR30050:SF2">
    <property type="entry name" value="CHROMOSOMAL REPLICATION INITIATOR PROTEIN DNAA"/>
    <property type="match status" value="1"/>
</dbReference>
<dbReference type="SMART" id="SM00382">
    <property type="entry name" value="AAA"/>
    <property type="match status" value="1"/>
</dbReference>
<keyword evidence="4 8" id="KW-0547">Nucleotide-binding</keyword>
<dbReference type="GO" id="GO:0006270">
    <property type="term" value="P:DNA replication initiation"/>
    <property type="evidence" value="ECO:0007669"/>
    <property type="project" value="UniProtKB-UniRule"/>
</dbReference>
<keyword evidence="7 8" id="KW-0238">DNA-binding</keyword>
<dbReference type="CDD" id="cd00009">
    <property type="entry name" value="AAA"/>
    <property type="match status" value="1"/>
</dbReference>
<dbReference type="AlphaFoldDB" id="A0A366HMZ2"/>
<evidence type="ECO:0000313" key="16">
    <source>
        <dbReference type="Proteomes" id="UP000253426"/>
    </source>
</evidence>
<dbReference type="Gene3D" id="1.10.1750.10">
    <property type="match status" value="1"/>
</dbReference>
<comment type="subunit">
    <text evidence="8">Oligomerizes as a right-handed, spiral filament on DNA at oriC.</text>
</comment>
<dbReference type="RefSeq" id="WP_170157111.1">
    <property type="nucleotide sequence ID" value="NZ_QNRR01000004.1"/>
</dbReference>
<evidence type="ECO:0000259" key="13">
    <source>
        <dbReference type="SMART" id="SM00382"/>
    </source>
</evidence>
<organism evidence="15 16">
    <name type="scientific">Roseimicrobium gellanilyticum</name>
    <dbReference type="NCBI Taxonomy" id="748857"/>
    <lineage>
        <taxon>Bacteria</taxon>
        <taxon>Pseudomonadati</taxon>
        <taxon>Verrucomicrobiota</taxon>
        <taxon>Verrucomicrobiia</taxon>
        <taxon>Verrucomicrobiales</taxon>
        <taxon>Verrucomicrobiaceae</taxon>
        <taxon>Roseimicrobium</taxon>
    </lineage>
</organism>
<evidence type="ECO:0000256" key="2">
    <source>
        <dbReference type="ARBA" id="ARBA00022490"/>
    </source>
</evidence>
<dbReference type="Gene3D" id="3.40.50.300">
    <property type="entry name" value="P-loop containing nucleotide triphosphate hydrolases"/>
    <property type="match status" value="1"/>
</dbReference>
<dbReference type="SMART" id="SM00760">
    <property type="entry name" value="Bac_DnaA_C"/>
    <property type="match status" value="1"/>
</dbReference>
<gene>
    <name evidence="8" type="primary">dnaA</name>
    <name evidence="15" type="ORF">DES53_104348</name>
</gene>
<dbReference type="GO" id="GO:0008289">
    <property type="term" value="F:lipid binding"/>
    <property type="evidence" value="ECO:0007669"/>
    <property type="project" value="UniProtKB-KW"/>
</dbReference>
<evidence type="ECO:0000259" key="14">
    <source>
        <dbReference type="SMART" id="SM00760"/>
    </source>
</evidence>
<feature type="region of interest" description="Domain I, interacts with DnaA modulators" evidence="8">
    <location>
        <begin position="1"/>
        <end position="122"/>
    </location>
</feature>
<dbReference type="InterPro" id="IPR024633">
    <property type="entry name" value="DnaA_N_dom"/>
</dbReference>
<comment type="similarity">
    <text evidence="1 8 11">Belongs to the DnaA family.</text>
</comment>
<dbReference type="GO" id="GO:0006275">
    <property type="term" value="P:regulation of DNA replication"/>
    <property type="evidence" value="ECO:0007669"/>
    <property type="project" value="UniProtKB-UniRule"/>
</dbReference>
<dbReference type="SUPFAM" id="SSF48295">
    <property type="entry name" value="TrpR-like"/>
    <property type="match status" value="1"/>
</dbReference>
<evidence type="ECO:0000256" key="7">
    <source>
        <dbReference type="ARBA" id="ARBA00023125"/>
    </source>
</evidence>
<evidence type="ECO:0000256" key="8">
    <source>
        <dbReference type="HAMAP-Rule" id="MF_00377"/>
    </source>
</evidence>
<dbReference type="GO" id="GO:0003688">
    <property type="term" value="F:DNA replication origin binding"/>
    <property type="evidence" value="ECO:0007669"/>
    <property type="project" value="UniProtKB-UniRule"/>
</dbReference>
<dbReference type="PANTHER" id="PTHR30050">
    <property type="entry name" value="CHROMOSOMAL REPLICATION INITIATOR PROTEIN DNAA"/>
    <property type="match status" value="1"/>
</dbReference>
<dbReference type="InterPro" id="IPR013317">
    <property type="entry name" value="DnaA_dom"/>
</dbReference>
<evidence type="ECO:0000313" key="15">
    <source>
        <dbReference type="EMBL" id="RBP44527.1"/>
    </source>
</evidence>
<dbReference type="SUPFAM" id="SSF52540">
    <property type="entry name" value="P-loop containing nucleoside triphosphate hydrolases"/>
    <property type="match status" value="1"/>
</dbReference>
<dbReference type="Proteomes" id="UP000253426">
    <property type="component" value="Unassembled WGS sequence"/>
</dbReference>
<dbReference type="GO" id="GO:0005886">
    <property type="term" value="C:plasma membrane"/>
    <property type="evidence" value="ECO:0007669"/>
    <property type="project" value="TreeGrafter"/>
</dbReference>
<sequence length="507" mass="57180">MSTSRRDSDPEEEDELLPLKFPGVPEPGPEVKAWKKAAVDLSGKIGALSFDRWFSKVSIERLDPAPVVLRVPNLMHQYWIEEHFMQQLSSSIAEVAGGHCEIEFMVVPETPVESRPQLREAARSMDRRREAPAVIEAGADEPLFRDEARFARSLSDAGLNHRFSFDSFVVGPNCSYSFAAARAVAEKPGKTYNPLFLHGSVGLGKTHLMQAIGQEILRNKPRKVVRYVTSEAFTNEYIEAVRLHKVNAFRQKYRKVDVLMIDDIQFFAGKGGTQEEVFHTFNDLFNSFKQIILTSDRAPSEIKNLEERLVSRFEWGMTTMIESPDVETRTAILRQKIRDWSVPVEDWVLTHLADNIRTNVRRLEGALMRVAGHLSLSSSPGDRSKPTETALTKETLNSLLADILEEPATGMITIDIIQKVVAEHYDIRLADMNSKRRPANIALPRQIAMYLARQLTKSPFKEIGDAFGGKDHGTIIHACKTITQRIAESEEFRQQVAAVTDLIRKAV</sequence>
<dbReference type="InterPro" id="IPR003593">
    <property type="entry name" value="AAA+_ATPase"/>
</dbReference>
<comment type="subcellular location">
    <subcellularLocation>
        <location evidence="8">Cytoplasm</location>
    </subcellularLocation>
</comment>
<evidence type="ECO:0000256" key="11">
    <source>
        <dbReference type="RuleBase" id="RU004227"/>
    </source>
</evidence>
<protein>
    <recommendedName>
        <fullName evidence="8 9">Chromosomal replication initiator protein DnaA</fullName>
    </recommendedName>
</protein>
<dbReference type="InterPro" id="IPR001957">
    <property type="entry name" value="Chromosome_initiator_DnaA"/>
</dbReference>
<dbReference type="HAMAP" id="MF_00377">
    <property type="entry name" value="DnaA_bact"/>
    <property type="match status" value="1"/>
</dbReference>
<keyword evidence="16" id="KW-1185">Reference proteome</keyword>
<feature type="region of interest" description="Domain III, AAA+ region" evidence="8">
    <location>
        <begin position="158"/>
        <end position="374"/>
    </location>
</feature>
<accession>A0A366HMZ2</accession>
<keyword evidence="6 8" id="KW-0446">Lipid-binding</keyword>
<feature type="binding site" evidence="8">
    <location>
        <position position="202"/>
    </location>
    <ligand>
        <name>ATP</name>
        <dbReference type="ChEBI" id="CHEBI:30616"/>
    </ligand>
</feature>
<dbReference type="Pfam" id="PF11638">
    <property type="entry name" value="DnaA_N"/>
    <property type="match status" value="1"/>
</dbReference>
<proteinExistence type="inferred from homology"/>